<reference evidence="3 4" key="1">
    <citation type="journal article" date="2014" name="PLoS Genet.">
        <title>Phylogenetically driven sequencing of extremely halophilic archaea reveals strategies for static and dynamic osmo-response.</title>
        <authorList>
            <person name="Becker E.A."/>
            <person name="Seitzer P.M."/>
            <person name="Tritt A."/>
            <person name="Larsen D."/>
            <person name="Krusor M."/>
            <person name="Yao A.I."/>
            <person name="Wu D."/>
            <person name="Madern D."/>
            <person name="Eisen J.A."/>
            <person name="Darling A.E."/>
            <person name="Facciotti M.T."/>
        </authorList>
    </citation>
    <scope>NUCLEOTIDE SEQUENCE [LARGE SCALE GENOMIC DNA]</scope>
    <source>
        <strain evidence="3 4">JCM 10990</strain>
    </source>
</reference>
<feature type="compositionally biased region" description="Acidic residues" evidence="1">
    <location>
        <begin position="236"/>
        <end position="247"/>
    </location>
</feature>
<evidence type="ECO:0000256" key="2">
    <source>
        <dbReference type="SAM" id="Phobius"/>
    </source>
</evidence>
<proteinExistence type="predicted"/>
<protein>
    <recommendedName>
        <fullName evidence="5">Cell surface glycoprotein</fullName>
    </recommendedName>
</protein>
<evidence type="ECO:0000313" key="4">
    <source>
        <dbReference type="Proteomes" id="UP000011693"/>
    </source>
</evidence>
<evidence type="ECO:0008006" key="5">
    <source>
        <dbReference type="Google" id="ProtNLM"/>
    </source>
</evidence>
<dbReference type="EMBL" id="AOIN01000100">
    <property type="protein sequence ID" value="ELY93049.1"/>
    <property type="molecule type" value="Genomic_DNA"/>
</dbReference>
<dbReference type="STRING" id="1227492.C482_20281"/>
<feature type="compositionally biased region" description="Acidic residues" evidence="1">
    <location>
        <begin position="255"/>
        <end position="280"/>
    </location>
</feature>
<comment type="caution">
    <text evidence="3">The sequence shown here is derived from an EMBL/GenBank/DDBJ whole genome shotgun (WGS) entry which is preliminary data.</text>
</comment>
<sequence length="358" mass="38149">MRQSIGLSALLIAGVFAAAVIGVTAVAATTDTEMTADPAIETPTETVDIRGDDYEIDQIAVIEQGETLEVDVSGPTEYDLYLYNTDTKPEAQKDEDSTLEFEIDETIEPGGYMLSLETDEGREAVIPVVVQGYDISLEYPTTVDDTEDVTFEATVESAGIDGHPDEVELVIWSGDTATELMLEHTDGTSYSATKSMAALGTDSYEVYGAVIGDDTVEGYEVPHAVVEGSELTVTDSAEEDEDDDIGDNDSNGNSEADDSDKDEADDDKGGDDDDTESNDEESNKSDDKDNTDEQTDKTETDDSDDDGDSNVIVPSETQETDDTAGSSERNDDGLGMSTAVLTVLAIAAILVAVIAQDR</sequence>
<feature type="transmembrane region" description="Helical" evidence="2">
    <location>
        <begin position="334"/>
        <end position="355"/>
    </location>
</feature>
<dbReference type="Proteomes" id="UP000011693">
    <property type="component" value="Unassembled WGS sequence"/>
</dbReference>
<feature type="region of interest" description="Disordered" evidence="1">
    <location>
        <begin position="226"/>
        <end position="334"/>
    </location>
</feature>
<dbReference type="RefSeq" id="WP_006169593.1">
    <property type="nucleotide sequence ID" value="NZ_AOIN01000100.1"/>
</dbReference>
<keyword evidence="2" id="KW-1133">Transmembrane helix</keyword>
<dbReference type="PATRIC" id="fig|1227492.4.peg.4038"/>
<organism evidence="3 4">
    <name type="scientific">Natrialba chahannaoensis JCM 10990</name>
    <dbReference type="NCBI Taxonomy" id="1227492"/>
    <lineage>
        <taxon>Archaea</taxon>
        <taxon>Methanobacteriati</taxon>
        <taxon>Methanobacteriota</taxon>
        <taxon>Stenosarchaea group</taxon>
        <taxon>Halobacteria</taxon>
        <taxon>Halobacteriales</taxon>
        <taxon>Natrialbaceae</taxon>
        <taxon>Natrialba</taxon>
    </lineage>
</organism>
<keyword evidence="4" id="KW-1185">Reference proteome</keyword>
<gene>
    <name evidence="3" type="ORF">C482_20281</name>
</gene>
<name>M0A395_9EURY</name>
<evidence type="ECO:0000313" key="3">
    <source>
        <dbReference type="EMBL" id="ELY93049.1"/>
    </source>
</evidence>
<keyword evidence="2" id="KW-0472">Membrane</keyword>
<dbReference type="AlphaFoldDB" id="M0A395"/>
<accession>M0A395</accession>
<evidence type="ECO:0000256" key="1">
    <source>
        <dbReference type="SAM" id="MobiDB-lite"/>
    </source>
</evidence>
<dbReference type="OrthoDB" id="206466at2157"/>
<keyword evidence="2" id="KW-0812">Transmembrane</keyword>